<dbReference type="InterPro" id="IPR003825">
    <property type="entry name" value="Colicin-V_CvpA"/>
</dbReference>
<evidence type="ECO:0000256" key="1">
    <source>
        <dbReference type="ARBA" id="ARBA00004141"/>
    </source>
</evidence>
<dbReference type="AlphaFoldDB" id="D5EE66"/>
<name>D5EE66_AMICL</name>
<dbReference type="PANTHER" id="PTHR36926:SF1">
    <property type="entry name" value="COLICIN V PRODUCTION PROTEIN"/>
    <property type="match status" value="1"/>
</dbReference>
<dbReference type="GO" id="GO:0016020">
    <property type="term" value="C:membrane"/>
    <property type="evidence" value="ECO:0007669"/>
    <property type="project" value="UniProtKB-SubCell"/>
</dbReference>
<dbReference type="EMBL" id="CP001997">
    <property type="protein sequence ID" value="ADE56848.1"/>
    <property type="molecule type" value="Genomic_DNA"/>
</dbReference>
<gene>
    <name evidence="6" type="ordered locus">Amico_0713</name>
</gene>
<evidence type="ECO:0000256" key="2">
    <source>
        <dbReference type="ARBA" id="ARBA00022692"/>
    </source>
</evidence>
<evidence type="ECO:0000256" key="4">
    <source>
        <dbReference type="ARBA" id="ARBA00023136"/>
    </source>
</evidence>
<dbReference type="STRING" id="572547.Amico_0713"/>
<keyword evidence="4 5" id="KW-0472">Membrane</keyword>
<evidence type="ECO:0000256" key="5">
    <source>
        <dbReference type="SAM" id="Phobius"/>
    </source>
</evidence>
<keyword evidence="2 5" id="KW-0812">Transmembrane</keyword>
<evidence type="ECO:0000313" key="6">
    <source>
        <dbReference type="EMBL" id="ADE56848.1"/>
    </source>
</evidence>
<feature type="transmembrane region" description="Helical" evidence="5">
    <location>
        <begin position="68"/>
        <end position="93"/>
    </location>
</feature>
<keyword evidence="7" id="KW-1185">Reference proteome</keyword>
<dbReference type="Proteomes" id="UP000002366">
    <property type="component" value="Chromosome"/>
</dbReference>
<proteinExistence type="predicted"/>
<accession>D5EE66</accession>
<dbReference type="HOGENOM" id="CLU_092720_4_1_0"/>
<dbReference type="TCDB" id="9.B.160.1.13">
    <property type="family name" value="the colicin v production (cvpa) family"/>
</dbReference>
<sequence length="170" mass="18617">MTLALGIDISIVFVLIFLSLRGLFRGLTGELFSLGGVIGGAFLAWHLGPALSSWYLEKWAGNPSIVLVISMALLFILVVVIATLACRMVQIFLRWSALSFIDRILGGMAGALKGVFLVLFLYAVLMAFSSFISPQWFKESIAMKLASQAWPYVNTFLYSAEGDNLSHEST</sequence>
<dbReference type="eggNOG" id="COG1286">
    <property type="taxonomic scope" value="Bacteria"/>
</dbReference>
<dbReference type="OrthoDB" id="4748at2"/>
<keyword evidence="3 5" id="KW-1133">Transmembrane helix</keyword>
<dbReference type="GO" id="GO:0009403">
    <property type="term" value="P:toxin biosynthetic process"/>
    <property type="evidence" value="ECO:0007669"/>
    <property type="project" value="InterPro"/>
</dbReference>
<comment type="subcellular location">
    <subcellularLocation>
        <location evidence="1">Membrane</location>
        <topology evidence="1">Multi-pass membrane protein</topology>
    </subcellularLocation>
</comment>
<evidence type="ECO:0000256" key="3">
    <source>
        <dbReference type="ARBA" id="ARBA00022989"/>
    </source>
</evidence>
<dbReference type="PANTHER" id="PTHR36926">
    <property type="entry name" value="COLICIN V PRODUCTION PROTEIN"/>
    <property type="match status" value="1"/>
</dbReference>
<dbReference type="InterPro" id="IPR052719">
    <property type="entry name" value="CvpA-like"/>
</dbReference>
<feature type="transmembrane region" description="Helical" evidence="5">
    <location>
        <begin position="114"/>
        <end position="137"/>
    </location>
</feature>
<dbReference type="KEGG" id="aco:Amico_0713"/>
<feature type="transmembrane region" description="Helical" evidence="5">
    <location>
        <begin position="31"/>
        <end position="48"/>
    </location>
</feature>
<dbReference type="Pfam" id="PF02674">
    <property type="entry name" value="Colicin_V"/>
    <property type="match status" value="1"/>
</dbReference>
<feature type="transmembrane region" description="Helical" evidence="5">
    <location>
        <begin position="6"/>
        <end position="24"/>
    </location>
</feature>
<reference evidence="6 7" key="1">
    <citation type="journal article" date="2010" name="Stand. Genomic Sci.">
        <title>Complete genome sequence of Aminobacterium colombiense type strain (ALA-1).</title>
        <authorList>
            <person name="Chertkov O."/>
            <person name="Sikorski J."/>
            <person name="Brambilla E."/>
            <person name="Lapidus A."/>
            <person name="Copeland A."/>
            <person name="Glavina Del Rio T."/>
            <person name="Nolan M."/>
            <person name="Lucas S."/>
            <person name="Tice H."/>
            <person name="Cheng J.F."/>
            <person name="Han C."/>
            <person name="Detter J.C."/>
            <person name="Bruce D."/>
            <person name="Tapia R."/>
            <person name="Goodwin L."/>
            <person name="Pitluck S."/>
            <person name="Liolios K."/>
            <person name="Ivanova N."/>
            <person name="Mavromatis K."/>
            <person name="Ovchinnikova G."/>
            <person name="Pati A."/>
            <person name="Chen A."/>
            <person name="Palaniappan K."/>
            <person name="Land M."/>
            <person name="Hauser L."/>
            <person name="Chang Y.J."/>
            <person name="Jeffries C.D."/>
            <person name="Spring S."/>
            <person name="Rohde M."/>
            <person name="Goker M."/>
            <person name="Bristow J."/>
            <person name="Eisen J.A."/>
            <person name="Markowitz V."/>
            <person name="Hugenholtz P."/>
            <person name="Kyrpides N.C."/>
            <person name="Klenk H.P."/>
        </authorList>
    </citation>
    <scope>NUCLEOTIDE SEQUENCE [LARGE SCALE GENOMIC DNA]</scope>
    <source>
        <strain evidence="7">DSM 12261 / ALA-1</strain>
    </source>
</reference>
<organism evidence="6 7">
    <name type="scientific">Aminobacterium colombiense (strain DSM 12261 / ALA-1)</name>
    <dbReference type="NCBI Taxonomy" id="572547"/>
    <lineage>
        <taxon>Bacteria</taxon>
        <taxon>Thermotogati</taxon>
        <taxon>Synergistota</taxon>
        <taxon>Synergistia</taxon>
        <taxon>Synergistales</taxon>
        <taxon>Aminobacteriaceae</taxon>
        <taxon>Aminobacterium</taxon>
    </lineage>
</organism>
<dbReference type="RefSeq" id="WP_013048114.1">
    <property type="nucleotide sequence ID" value="NC_014011.1"/>
</dbReference>
<protein>
    <submittedName>
        <fullName evidence="6">Colicin V production protein</fullName>
    </submittedName>
</protein>
<evidence type="ECO:0000313" key="7">
    <source>
        <dbReference type="Proteomes" id="UP000002366"/>
    </source>
</evidence>